<comment type="caution">
    <text evidence="1">The sequence shown here is derived from an EMBL/GenBank/DDBJ whole genome shotgun (WGS) entry which is preliminary data.</text>
</comment>
<proteinExistence type="predicted"/>
<keyword evidence="2" id="KW-1185">Reference proteome</keyword>
<accession>A0ACC0YTZ5</accession>
<sequence>MQLQNLSFSTKFYMLLKSKRIYCQFLNSQKITTFILNFTPLFSVSRIHPRELSFSKDRVKMAFILCILSPLPPPVQLLTLAKEFRFHNGMHASDTLLYAQ</sequence>
<gene>
    <name evidence="1" type="ORF">Pint_19345</name>
</gene>
<dbReference type="EMBL" id="CM047739">
    <property type="protein sequence ID" value="KAJ0042158.1"/>
    <property type="molecule type" value="Genomic_DNA"/>
</dbReference>
<evidence type="ECO:0000313" key="2">
    <source>
        <dbReference type="Proteomes" id="UP001163603"/>
    </source>
</evidence>
<name>A0ACC0YTZ5_9ROSI</name>
<reference evidence="2" key="1">
    <citation type="journal article" date="2023" name="G3 (Bethesda)">
        <title>Genome assembly and association tests identify interacting loci associated with vigor, precocity, and sex in interspecific pistachio rootstocks.</title>
        <authorList>
            <person name="Palmer W."/>
            <person name="Jacygrad E."/>
            <person name="Sagayaradj S."/>
            <person name="Cavanaugh K."/>
            <person name="Han R."/>
            <person name="Bertier L."/>
            <person name="Beede B."/>
            <person name="Kafkas S."/>
            <person name="Golino D."/>
            <person name="Preece J."/>
            <person name="Michelmore R."/>
        </authorList>
    </citation>
    <scope>NUCLEOTIDE SEQUENCE [LARGE SCALE GENOMIC DNA]</scope>
</reference>
<organism evidence="1 2">
    <name type="scientific">Pistacia integerrima</name>
    <dbReference type="NCBI Taxonomy" id="434235"/>
    <lineage>
        <taxon>Eukaryota</taxon>
        <taxon>Viridiplantae</taxon>
        <taxon>Streptophyta</taxon>
        <taxon>Embryophyta</taxon>
        <taxon>Tracheophyta</taxon>
        <taxon>Spermatophyta</taxon>
        <taxon>Magnoliopsida</taxon>
        <taxon>eudicotyledons</taxon>
        <taxon>Gunneridae</taxon>
        <taxon>Pentapetalae</taxon>
        <taxon>rosids</taxon>
        <taxon>malvids</taxon>
        <taxon>Sapindales</taxon>
        <taxon>Anacardiaceae</taxon>
        <taxon>Pistacia</taxon>
    </lineage>
</organism>
<dbReference type="Proteomes" id="UP001163603">
    <property type="component" value="Chromosome 4"/>
</dbReference>
<evidence type="ECO:0000313" key="1">
    <source>
        <dbReference type="EMBL" id="KAJ0042158.1"/>
    </source>
</evidence>
<protein>
    <submittedName>
        <fullName evidence="1">Uncharacterized protein</fullName>
    </submittedName>
</protein>